<proteinExistence type="predicted"/>
<comment type="caution">
    <text evidence="3">The sequence shown here is derived from an EMBL/GenBank/DDBJ whole genome shotgun (WGS) entry which is preliminary data.</text>
</comment>
<accession>A0A9W6MVF9</accession>
<evidence type="ECO:0000259" key="2">
    <source>
        <dbReference type="Pfam" id="PF05065"/>
    </source>
</evidence>
<dbReference type="RefSeq" id="WP_271168144.1">
    <property type="nucleotide sequence ID" value="NZ_BSFI01000007.1"/>
</dbReference>
<dbReference type="NCBIfam" id="TIGR01554">
    <property type="entry name" value="major_cap_HK97"/>
    <property type="match status" value="1"/>
</dbReference>
<evidence type="ECO:0000256" key="1">
    <source>
        <dbReference type="ARBA" id="ARBA00004328"/>
    </source>
</evidence>
<dbReference type="AlphaFoldDB" id="A0A9W6MVF9"/>
<reference evidence="3" key="2">
    <citation type="submission" date="2023-01" db="EMBL/GenBank/DDBJ databases">
        <authorList>
            <person name="Sun Q."/>
            <person name="Evtushenko L."/>
        </authorList>
    </citation>
    <scope>NUCLEOTIDE SEQUENCE</scope>
    <source>
        <strain evidence="3">VKM B-2347</strain>
    </source>
</reference>
<feature type="domain" description="Phage capsid-like C-terminal" evidence="2">
    <location>
        <begin position="134"/>
        <end position="419"/>
    </location>
</feature>
<evidence type="ECO:0000313" key="3">
    <source>
        <dbReference type="EMBL" id="GLK67902.1"/>
    </source>
</evidence>
<comment type="subcellular location">
    <subcellularLocation>
        <location evidence="1">Virion</location>
    </subcellularLocation>
</comment>
<dbReference type="InterPro" id="IPR054612">
    <property type="entry name" value="Phage_capsid-like_C"/>
</dbReference>
<dbReference type="EMBL" id="BSFI01000007">
    <property type="protein sequence ID" value="GLK67902.1"/>
    <property type="molecule type" value="Genomic_DNA"/>
</dbReference>
<dbReference type="InterPro" id="IPR024455">
    <property type="entry name" value="Phage_capsid"/>
</dbReference>
<dbReference type="SUPFAM" id="SSF56563">
    <property type="entry name" value="Major capsid protein gp5"/>
    <property type="match status" value="1"/>
</dbReference>
<protein>
    <submittedName>
        <fullName evidence="3">Phage capsid protein</fullName>
    </submittedName>
</protein>
<gene>
    <name evidence="3" type="primary">gp36</name>
    <name evidence="3" type="ORF">GCM10008179_15400</name>
</gene>
<dbReference type="Proteomes" id="UP001143372">
    <property type="component" value="Unassembled WGS sequence"/>
</dbReference>
<name>A0A9W6MVF9_9HYPH</name>
<evidence type="ECO:0000313" key="4">
    <source>
        <dbReference type="Proteomes" id="UP001143372"/>
    </source>
</evidence>
<dbReference type="Gene3D" id="3.30.2320.10">
    <property type="entry name" value="hypothetical protein PF0899 domain"/>
    <property type="match status" value="1"/>
</dbReference>
<dbReference type="Gene3D" id="3.30.2400.10">
    <property type="entry name" value="Major capsid protein gp5"/>
    <property type="match status" value="1"/>
</dbReference>
<dbReference type="Pfam" id="PF05065">
    <property type="entry name" value="Phage_capsid"/>
    <property type="match status" value="1"/>
</dbReference>
<reference evidence="3" key="1">
    <citation type="journal article" date="2014" name="Int. J. Syst. Evol. Microbiol.">
        <title>Complete genome sequence of Corynebacterium casei LMG S-19264T (=DSM 44701T), isolated from a smear-ripened cheese.</title>
        <authorList>
            <consortium name="US DOE Joint Genome Institute (JGI-PGF)"/>
            <person name="Walter F."/>
            <person name="Albersmeier A."/>
            <person name="Kalinowski J."/>
            <person name="Ruckert C."/>
        </authorList>
    </citation>
    <scope>NUCLEOTIDE SEQUENCE</scope>
    <source>
        <strain evidence="3">VKM B-2347</strain>
    </source>
</reference>
<organism evidence="3 4">
    <name type="scientific">Hansschlegelia plantiphila</name>
    <dbReference type="NCBI Taxonomy" id="374655"/>
    <lineage>
        <taxon>Bacteria</taxon>
        <taxon>Pseudomonadati</taxon>
        <taxon>Pseudomonadota</taxon>
        <taxon>Alphaproteobacteria</taxon>
        <taxon>Hyphomicrobiales</taxon>
        <taxon>Methylopilaceae</taxon>
        <taxon>Hansschlegelia</taxon>
    </lineage>
</organism>
<keyword evidence="4" id="KW-1185">Reference proteome</keyword>
<sequence length="422" mass="45597">MTQTELRSPETKAAEGAPSSLEVVTAFDDFMRAFDAFKEVNDERLAEIEARLTPDVVTVEKLARLDDALDRQQKVLADLTLKGRRPALETAGTRETAAPREHKAAFEAYVRRGEVSTLKSLESKALASVTDSQGGYLVPEATEREIGRRLAEVSPIRAIASVQQVTAAVYRKPFATEGFASGWAAETGARAQSATPVLDELAFPAMELFAMPAATQTLLDDSAVDLDRWIAEEVETAFAEQESAAFVTGDGTTRPQGFLTPAKVANAAWVWGKIGYVATGAAGAFAASNPSDSLLDLVYALRSGYRRNASFVMNRRVQAAVRKLKDADGRYLWEPPASADSSATLIGFPVVEAEAAPDIADGAHAISFGDFRRGYLVVDRIGVRILRDPFTAKPYVLFYTTKRVGGGVQDFDAIKTLKFATS</sequence>